<keyword evidence="8" id="KW-0067">ATP-binding</keyword>
<evidence type="ECO:0000256" key="5">
    <source>
        <dbReference type="ARBA" id="ARBA00022679"/>
    </source>
</evidence>
<comment type="caution">
    <text evidence="14">The sequence shown here is derived from an EMBL/GenBank/DDBJ whole genome shotgun (WGS) entry which is preliminary data.</text>
</comment>
<comment type="pathway">
    <text evidence="1">Cofactor biosynthesis; tetrahydrofolate biosynthesis; 2-amino-4-hydroxy-6-hydroxymethyl-7,8-dihydropteridine diphosphate from 7,8-dihydroneopterin triphosphate: step 4/4.</text>
</comment>
<dbReference type="InterPro" id="IPR035907">
    <property type="entry name" value="Hppk_sf"/>
</dbReference>
<dbReference type="OrthoDB" id="9808041at2"/>
<reference evidence="15" key="1">
    <citation type="journal article" date="2020" name="Int. J. Syst. Evol. Microbiol.">
        <title>Alteromonas alba sp. nov., a marine bacterium isolated from the seawater of the West Pacific Ocean.</title>
        <authorList>
            <person name="Sun C."/>
            <person name="Wu Y.-H."/>
            <person name="Xamxidin M."/>
            <person name="Cheng H."/>
            <person name="Xu X.-W."/>
        </authorList>
    </citation>
    <scope>NUCLEOTIDE SEQUENCE [LARGE SCALE GENOMIC DNA]</scope>
    <source>
        <strain evidence="15">190</strain>
    </source>
</reference>
<evidence type="ECO:0000256" key="7">
    <source>
        <dbReference type="ARBA" id="ARBA00022777"/>
    </source>
</evidence>
<dbReference type="EC" id="2.7.6.3" evidence="3"/>
<evidence type="ECO:0000313" key="15">
    <source>
        <dbReference type="Proteomes" id="UP000238949"/>
    </source>
</evidence>
<dbReference type="InterPro" id="IPR000550">
    <property type="entry name" value="Hppk"/>
</dbReference>
<dbReference type="GO" id="GO:0016301">
    <property type="term" value="F:kinase activity"/>
    <property type="evidence" value="ECO:0007669"/>
    <property type="project" value="UniProtKB-KW"/>
</dbReference>
<dbReference type="Pfam" id="PF01288">
    <property type="entry name" value="HPPK"/>
    <property type="match status" value="1"/>
</dbReference>
<keyword evidence="9" id="KW-0289">Folate biosynthesis</keyword>
<evidence type="ECO:0000256" key="3">
    <source>
        <dbReference type="ARBA" id="ARBA00013253"/>
    </source>
</evidence>
<dbReference type="GO" id="GO:0046656">
    <property type="term" value="P:folic acid biosynthetic process"/>
    <property type="evidence" value="ECO:0007669"/>
    <property type="project" value="UniProtKB-KW"/>
</dbReference>
<evidence type="ECO:0000259" key="13">
    <source>
        <dbReference type="PROSITE" id="PS00794"/>
    </source>
</evidence>
<evidence type="ECO:0000256" key="11">
    <source>
        <dbReference type="ARBA" id="ARBA00029766"/>
    </source>
</evidence>
<dbReference type="PANTHER" id="PTHR43071">
    <property type="entry name" value="2-AMINO-4-HYDROXY-6-HYDROXYMETHYLDIHYDROPTERIDINE PYROPHOSPHOKINASE"/>
    <property type="match status" value="1"/>
</dbReference>
<dbReference type="SUPFAM" id="SSF55083">
    <property type="entry name" value="6-hydroxymethyl-7,8-dihydropterin pyrophosphokinase, HPPK"/>
    <property type="match status" value="1"/>
</dbReference>
<keyword evidence="6" id="KW-0547">Nucleotide-binding</keyword>
<dbReference type="PANTHER" id="PTHR43071:SF1">
    <property type="entry name" value="2-AMINO-4-HYDROXY-6-HYDROXYMETHYLDIHYDROPTERIDINE PYROPHOSPHOKINASE"/>
    <property type="match status" value="1"/>
</dbReference>
<evidence type="ECO:0000256" key="6">
    <source>
        <dbReference type="ARBA" id="ARBA00022741"/>
    </source>
</evidence>
<sequence>MSSKHSVYIGLGSNLGESLSQLISAICAISELPDTQVQKASSFYQSKPMGPQDQPVYVNAIARITTALDPHELLSSLQKIEHHHGRVRDGERWGPRTLDLDILLYDTETIKTDDLIIPHIGMAEREFVLVPLFEIAPDMIMPDGLPLSVWVSRCSLDGLKRLASINETSTL</sequence>
<dbReference type="CDD" id="cd00483">
    <property type="entry name" value="HPPK"/>
    <property type="match status" value="1"/>
</dbReference>
<dbReference type="UniPathway" id="UPA00077">
    <property type="reaction ID" value="UER00155"/>
</dbReference>
<comment type="function">
    <text evidence="10">Catalyzes the transfer of pyrophosphate from adenosine triphosphate (ATP) to 6-hydroxymethyl-7,8-dihydropterin, an enzymatic step in folate biosynthesis pathway.</text>
</comment>
<keyword evidence="15" id="KW-1185">Reference proteome</keyword>
<keyword evidence="7 14" id="KW-0418">Kinase</keyword>
<comment type="similarity">
    <text evidence="2">Belongs to the HPPK family.</text>
</comment>
<dbReference type="Gene3D" id="3.30.70.560">
    <property type="entry name" value="7,8-Dihydro-6-hydroxymethylpterin-pyrophosphokinase HPPK"/>
    <property type="match status" value="1"/>
</dbReference>
<dbReference type="AlphaFoldDB" id="A0A2S9V9N0"/>
<organism evidence="14 15">
    <name type="scientific">Alteromonas alba</name>
    <dbReference type="NCBI Taxonomy" id="2079529"/>
    <lineage>
        <taxon>Bacteria</taxon>
        <taxon>Pseudomonadati</taxon>
        <taxon>Pseudomonadota</taxon>
        <taxon>Gammaproteobacteria</taxon>
        <taxon>Alteromonadales</taxon>
        <taxon>Alteromonadaceae</taxon>
        <taxon>Alteromonas/Salinimonas group</taxon>
        <taxon>Alteromonas</taxon>
    </lineage>
</organism>
<protein>
    <recommendedName>
        <fullName evidence="4">2-amino-4-hydroxy-6-hydroxymethyldihydropteridine pyrophosphokinase</fullName>
        <ecNumber evidence="3">2.7.6.3</ecNumber>
    </recommendedName>
    <alternativeName>
        <fullName evidence="11">6-hydroxymethyl-7,8-dihydropterin pyrophosphokinase</fullName>
    </alternativeName>
    <alternativeName>
        <fullName evidence="12">7,8-dihydro-6-hydroxymethylpterin-pyrophosphokinase</fullName>
    </alternativeName>
</protein>
<keyword evidence="5" id="KW-0808">Transferase</keyword>
<dbReference type="EMBL" id="PVNP01000142">
    <property type="protein sequence ID" value="PRO73170.1"/>
    <property type="molecule type" value="Genomic_DNA"/>
</dbReference>
<dbReference type="RefSeq" id="WP_105934950.1">
    <property type="nucleotide sequence ID" value="NZ_PVNP01000142.1"/>
</dbReference>
<proteinExistence type="inferred from homology"/>
<evidence type="ECO:0000256" key="8">
    <source>
        <dbReference type="ARBA" id="ARBA00022840"/>
    </source>
</evidence>
<dbReference type="PROSITE" id="PS00794">
    <property type="entry name" value="HPPK"/>
    <property type="match status" value="1"/>
</dbReference>
<dbReference type="GO" id="GO:0005524">
    <property type="term" value="F:ATP binding"/>
    <property type="evidence" value="ECO:0007669"/>
    <property type="project" value="UniProtKB-KW"/>
</dbReference>
<dbReference type="GO" id="GO:0003848">
    <property type="term" value="F:2-amino-4-hydroxy-6-hydroxymethyldihydropteridine diphosphokinase activity"/>
    <property type="evidence" value="ECO:0007669"/>
    <property type="project" value="UniProtKB-EC"/>
</dbReference>
<dbReference type="Proteomes" id="UP000238949">
    <property type="component" value="Unassembled WGS sequence"/>
</dbReference>
<evidence type="ECO:0000256" key="12">
    <source>
        <dbReference type="ARBA" id="ARBA00033413"/>
    </source>
</evidence>
<dbReference type="GO" id="GO:0046654">
    <property type="term" value="P:tetrahydrofolate biosynthetic process"/>
    <property type="evidence" value="ECO:0007669"/>
    <property type="project" value="UniProtKB-UniPathway"/>
</dbReference>
<evidence type="ECO:0000256" key="1">
    <source>
        <dbReference type="ARBA" id="ARBA00005051"/>
    </source>
</evidence>
<evidence type="ECO:0000256" key="2">
    <source>
        <dbReference type="ARBA" id="ARBA00005810"/>
    </source>
</evidence>
<accession>A0A2S9V9N0</accession>
<evidence type="ECO:0000256" key="9">
    <source>
        <dbReference type="ARBA" id="ARBA00022909"/>
    </source>
</evidence>
<evidence type="ECO:0000256" key="4">
    <source>
        <dbReference type="ARBA" id="ARBA00016218"/>
    </source>
</evidence>
<evidence type="ECO:0000256" key="10">
    <source>
        <dbReference type="ARBA" id="ARBA00029409"/>
    </source>
</evidence>
<feature type="domain" description="7,8-dihydro-6-hydroxymethylpterin-pyrophosphokinase" evidence="13">
    <location>
        <begin position="92"/>
        <end position="103"/>
    </location>
</feature>
<dbReference type="NCBIfam" id="TIGR01498">
    <property type="entry name" value="folK"/>
    <property type="match status" value="1"/>
</dbReference>
<name>A0A2S9V9N0_9ALTE</name>
<gene>
    <name evidence="14" type="primary">folK</name>
    <name evidence="14" type="ORF">C6Y40_13030</name>
</gene>
<evidence type="ECO:0000313" key="14">
    <source>
        <dbReference type="EMBL" id="PRO73170.1"/>
    </source>
</evidence>